<evidence type="ECO:0000313" key="10">
    <source>
        <dbReference type="EMBL" id="KAJ1521273.1"/>
    </source>
</evidence>
<evidence type="ECO:0000256" key="7">
    <source>
        <dbReference type="ARBA" id="ARBA00023212"/>
    </source>
</evidence>
<feature type="coiled-coil region" evidence="9">
    <location>
        <begin position="1066"/>
        <end position="1100"/>
    </location>
</feature>
<dbReference type="Pfam" id="PF25828">
    <property type="entry name" value="CC_Cfap43"/>
    <property type="match status" value="1"/>
</dbReference>
<evidence type="ECO:0000256" key="8">
    <source>
        <dbReference type="ARBA" id="ARBA00023273"/>
    </source>
</evidence>
<name>A0AAV7XA11_9NEOP</name>
<evidence type="ECO:0000256" key="3">
    <source>
        <dbReference type="ARBA" id="ARBA00022490"/>
    </source>
</evidence>
<evidence type="ECO:0000256" key="2">
    <source>
        <dbReference type="ARBA" id="ARBA00004245"/>
    </source>
</evidence>
<comment type="caution">
    <text evidence="10">The sequence shown here is derived from an EMBL/GenBank/DDBJ whole genome shotgun (WGS) entry which is preliminary data.</text>
</comment>
<keyword evidence="6 9" id="KW-0175">Coiled coil</keyword>
<keyword evidence="8" id="KW-0966">Cell projection</keyword>
<evidence type="ECO:0000256" key="4">
    <source>
        <dbReference type="ARBA" id="ARBA00022574"/>
    </source>
</evidence>
<comment type="subcellular location">
    <subcellularLocation>
        <location evidence="1">Cell projection</location>
        <location evidence="1">Cilium</location>
    </subcellularLocation>
    <subcellularLocation>
        <location evidence="2">Cytoplasm</location>
        <location evidence="2">Cytoskeleton</location>
    </subcellularLocation>
</comment>
<organism evidence="10 11">
    <name type="scientific">Megalurothrips usitatus</name>
    <name type="common">bean blossom thrips</name>
    <dbReference type="NCBI Taxonomy" id="439358"/>
    <lineage>
        <taxon>Eukaryota</taxon>
        <taxon>Metazoa</taxon>
        <taxon>Ecdysozoa</taxon>
        <taxon>Arthropoda</taxon>
        <taxon>Hexapoda</taxon>
        <taxon>Insecta</taxon>
        <taxon>Pterygota</taxon>
        <taxon>Neoptera</taxon>
        <taxon>Paraneoptera</taxon>
        <taxon>Thysanoptera</taxon>
        <taxon>Terebrantia</taxon>
        <taxon>Thripoidea</taxon>
        <taxon>Thripidae</taxon>
        <taxon>Megalurothrips</taxon>
    </lineage>
</organism>
<dbReference type="InterPro" id="IPR036322">
    <property type="entry name" value="WD40_repeat_dom_sf"/>
</dbReference>
<evidence type="ECO:0000313" key="11">
    <source>
        <dbReference type="Proteomes" id="UP001075354"/>
    </source>
</evidence>
<dbReference type="PANTHER" id="PTHR14885">
    <property type="entry name" value="CILIA- AND FLAGELLA-ASSOCIATED PROTEIN 43-RELATED"/>
    <property type="match status" value="1"/>
</dbReference>
<dbReference type="EMBL" id="JAPTSV010000013">
    <property type="protein sequence ID" value="KAJ1521273.1"/>
    <property type="molecule type" value="Genomic_DNA"/>
</dbReference>
<feature type="coiled-coil region" evidence="9">
    <location>
        <begin position="824"/>
        <end position="851"/>
    </location>
</feature>
<keyword evidence="11" id="KW-1185">Reference proteome</keyword>
<protein>
    <recommendedName>
        <fullName evidence="12">Cilia- and flagella-associated protein 43</fullName>
    </recommendedName>
</protein>
<keyword evidence="7" id="KW-0206">Cytoskeleton</keyword>
<evidence type="ECO:0000256" key="5">
    <source>
        <dbReference type="ARBA" id="ARBA00022737"/>
    </source>
</evidence>
<dbReference type="Proteomes" id="UP001075354">
    <property type="component" value="Chromosome 13"/>
</dbReference>
<gene>
    <name evidence="10" type="ORF">ONE63_002954</name>
</gene>
<keyword evidence="4" id="KW-0853">WD repeat</keyword>
<dbReference type="PANTHER" id="PTHR14885:SF1">
    <property type="entry name" value="CILIA- AND FLAGELLA-ASSOCIATED PROTEIN 43"/>
    <property type="match status" value="1"/>
</dbReference>
<keyword evidence="5" id="KW-0677">Repeat</keyword>
<accession>A0AAV7XA11</accession>
<dbReference type="GO" id="GO:0060271">
    <property type="term" value="P:cilium assembly"/>
    <property type="evidence" value="ECO:0007669"/>
    <property type="project" value="TreeGrafter"/>
</dbReference>
<evidence type="ECO:0008006" key="12">
    <source>
        <dbReference type="Google" id="ProtNLM"/>
    </source>
</evidence>
<sequence length="1342" mass="154544">MTFCKTGVLVFQPPSTLRFHKRFGDWSQAWSLNVSSPLDQLIYLPEPDLIVGWTKKSELVLIDYGKNPKVSVLKYYGTNFIDMELIYPDGNTIICMNTWDELQVWNKENGHLMGVYNVRDAAVQCKRPSASFISLNSNPRYPYVGVAMSDGLLLLVSVLHQTSPVTLAKFLLCEEEISSVRFAPAGDVFVAFTARTGQFFLIQGVPGQELQIVTHMVLNVPVVDCMLLPDEQPLLAILFAKEAHSKVGNRIACYTLELDGLHLDTETHLEDNYTRLVTAHTKNICYGSVYCSRSIHALEVKRKTGVVLKSVELTGHQLRSVSMSERVEFGLLTYGMDGIVIARPSGSKQQFYIVLPHHRYDLGVMKALQDPKGEFVISLGMDRSLVCSKLKRTAKYTPESPEPSPEMMEKFTEPTTGFFLEGENAGMTWLQHKEKLRIAEEEQQAAAERANIIADFRELKEKVVQMLDANERAPPEEQLPISAFDLDKDARESAMEDGRQLRERLKAYTIAKIAVLERKSALIKEFCWDPMTVKPMSVESLQWNFRVENYPLLPESEENIHKLDMVLAMRKMEMKASALDSFHPWVSKSDSEWGMQAVSRPASITLLDETTRIKRAMEEPGSTPGESLEQEDGESQFVMYGSSIYHFIEPSPYHISQFELNTYLQTAHSIILLQRDIRSLQEWFNVQFELMYEAKEKEISTIKHLHQRLRYISRELLLTCSVKHPDPEPSDPVWTQYEKAEMMLTVNDREVGVEPYLSPSELALRQQQAEEEERMRLLLLADNFRELALIKMMDGVLEVKPEDILKKDVPKPKCMIEKNPEDFNEEDLREVKSYEEKVQFHENERQHYRKVMDAEYKRLKRLLKDSLSKFEDRLQDLFNLKLRVEASCTQTTLRILRSRLLIPKRNKLAHKEDAARNAITANQKALTDEQLLVAQLQEATSDCRSAYEAQIAKEKTLDSKFKKEFPELPPMMADHALRLYKKQPKTKLKSLVSATVYNELGRCVVACRKPPYLSPECLEILKGMDFLDSAANVPPNMNPDTWANICRLRRQRMECDLKKNALALQIAEAENTVSIFQKRVKSLKEKDKELQGNLRAIQEEQLLFEHDVEIQLALKQGLVEIPITGSLEDYDNAILINRSDVAHINGIIKEAGQKKLHAMRAACNFRRGIVFQEWEHQKVRRHIEDKEDELKAIESVKVIKELQEWLHRRQKGTLPGRGMLTLDKEISRIRAGFERYIKALNEVVTLYCNNTEKMKRANSKVDKAITEINVEVNELQFGRNLEQEKCARESQQKRMEVLLLRCKLVRTVQEIHSDIVALESELDSLRMRTYPILENAKHKHRR</sequence>
<dbReference type="SUPFAM" id="SSF50978">
    <property type="entry name" value="WD40 repeat-like"/>
    <property type="match status" value="1"/>
</dbReference>
<evidence type="ECO:0000256" key="6">
    <source>
        <dbReference type="ARBA" id="ARBA00023054"/>
    </source>
</evidence>
<reference evidence="10" key="1">
    <citation type="submission" date="2022-12" db="EMBL/GenBank/DDBJ databases">
        <title>Chromosome-level genome assembly of the bean flower thrips Megalurothrips usitatus.</title>
        <authorList>
            <person name="Ma L."/>
            <person name="Liu Q."/>
            <person name="Li H."/>
            <person name="Cai W."/>
        </authorList>
    </citation>
    <scope>NUCLEOTIDE SEQUENCE</scope>
    <source>
        <strain evidence="10">Cailab_2022a</strain>
    </source>
</reference>
<evidence type="ECO:0000256" key="9">
    <source>
        <dbReference type="SAM" id="Coils"/>
    </source>
</evidence>
<evidence type="ECO:0000256" key="1">
    <source>
        <dbReference type="ARBA" id="ARBA00004138"/>
    </source>
</evidence>
<keyword evidence="3" id="KW-0963">Cytoplasm</keyword>
<proteinExistence type="predicted"/>
<dbReference type="GO" id="GO:0005930">
    <property type="term" value="C:axoneme"/>
    <property type="evidence" value="ECO:0007669"/>
    <property type="project" value="TreeGrafter"/>
</dbReference>